<dbReference type="AlphaFoldDB" id="A0A243GNC5"/>
<name>A0A243GNC5_BACTF</name>
<dbReference type="EMBL" id="NFEL01000040">
    <property type="protein sequence ID" value="OUA09339.1"/>
    <property type="molecule type" value="Genomic_DNA"/>
</dbReference>
<dbReference type="SUPFAM" id="SSF48403">
    <property type="entry name" value="Ankyrin repeat"/>
    <property type="match status" value="1"/>
</dbReference>
<evidence type="ECO:0000313" key="1">
    <source>
        <dbReference type="EMBL" id="OUA09339.1"/>
    </source>
</evidence>
<evidence type="ECO:0000313" key="2">
    <source>
        <dbReference type="Proteomes" id="UP000195030"/>
    </source>
</evidence>
<reference evidence="1 2" key="1">
    <citation type="submission" date="2016-10" db="EMBL/GenBank/DDBJ databases">
        <title>Comparative genomics of Bacillus thuringiensis reveals a path to pathogens against multiple invertebrate hosts.</title>
        <authorList>
            <person name="Zheng J."/>
            <person name="Gao Q."/>
            <person name="Liu H."/>
            <person name="Peng D."/>
            <person name="Ruan L."/>
            <person name="Sun M."/>
        </authorList>
    </citation>
    <scope>NUCLEOTIDE SEQUENCE [LARGE SCALE GENOMIC DNA]</scope>
    <source>
        <strain evidence="1">CTC</strain>
    </source>
</reference>
<accession>A0A243GNC5</accession>
<sequence length="66" mass="7697">MCVSIAINFTYDGHKEVVECLIEKGIDISIRYTGENIKNMDAYEYAREFGQTEIAEYLKQKIDKKE</sequence>
<dbReference type="InterPro" id="IPR036770">
    <property type="entry name" value="Ankyrin_rpt-contain_sf"/>
</dbReference>
<gene>
    <name evidence="1" type="ORF">BK772_08705</name>
</gene>
<evidence type="ECO:0008006" key="3">
    <source>
        <dbReference type="Google" id="ProtNLM"/>
    </source>
</evidence>
<protein>
    <recommendedName>
        <fullName evidence="3">Ankyrin repeat domain-containing protein</fullName>
    </recommendedName>
</protein>
<dbReference type="Gene3D" id="1.25.40.20">
    <property type="entry name" value="Ankyrin repeat-containing domain"/>
    <property type="match status" value="1"/>
</dbReference>
<organism evidence="1 2">
    <name type="scientific">Bacillus thuringiensis subsp. finitimus</name>
    <dbReference type="NCBI Taxonomy" id="29337"/>
    <lineage>
        <taxon>Bacteria</taxon>
        <taxon>Bacillati</taxon>
        <taxon>Bacillota</taxon>
        <taxon>Bacilli</taxon>
        <taxon>Bacillales</taxon>
        <taxon>Bacillaceae</taxon>
        <taxon>Bacillus</taxon>
        <taxon>Bacillus cereus group</taxon>
    </lineage>
</organism>
<dbReference type="Proteomes" id="UP000195030">
    <property type="component" value="Unassembled WGS sequence"/>
</dbReference>
<comment type="caution">
    <text evidence="1">The sequence shown here is derived from an EMBL/GenBank/DDBJ whole genome shotgun (WGS) entry which is preliminary data.</text>
</comment>
<proteinExistence type="predicted"/>